<dbReference type="GO" id="GO:0008582">
    <property type="term" value="P:regulation of synaptic assembly at neuromuscular junction"/>
    <property type="evidence" value="ECO:0000318"/>
    <property type="project" value="GO_Central"/>
</dbReference>
<proteinExistence type="predicted"/>
<evidence type="ECO:0000256" key="2">
    <source>
        <dbReference type="ARBA" id="ARBA00023015"/>
    </source>
</evidence>
<accession>A0A8R1YD66</accession>
<feature type="region of interest" description="Disordered" evidence="8">
    <location>
        <begin position="605"/>
        <end position="634"/>
    </location>
</feature>
<dbReference type="InterPro" id="IPR001478">
    <property type="entry name" value="PDZ"/>
</dbReference>
<evidence type="ECO:0000256" key="8">
    <source>
        <dbReference type="SAM" id="MobiDB-lite"/>
    </source>
</evidence>
<evidence type="ECO:0000313" key="9">
    <source>
        <dbReference type="EnsemblMetazoa" id="PPA15113.1"/>
    </source>
</evidence>
<dbReference type="GO" id="GO:0048489">
    <property type="term" value="P:synaptic vesicle transport"/>
    <property type="evidence" value="ECO:0000318"/>
    <property type="project" value="GO_Central"/>
</dbReference>
<dbReference type="Proteomes" id="UP000005239">
    <property type="component" value="Unassembled WGS sequence"/>
</dbReference>
<reference evidence="9" key="2">
    <citation type="submission" date="2022-06" db="UniProtKB">
        <authorList>
            <consortium name="EnsemblMetazoa"/>
        </authorList>
    </citation>
    <scope>IDENTIFICATION</scope>
    <source>
        <strain evidence="9">PS312</strain>
    </source>
</reference>
<keyword evidence="4" id="KW-0371">Homeobox</keyword>
<feature type="coiled-coil region" evidence="7">
    <location>
        <begin position="243"/>
        <end position="306"/>
    </location>
</feature>
<organism evidence="9 10">
    <name type="scientific">Pristionchus pacificus</name>
    <name type="common">Parasitic nematode worm</name>
    <dbReference type="NCBI Taxonomy" id="54126"/>
    <lineage>
        <taxon>Eukaryota</taxon>
        <taxon>Metazoa</taxon>
        <taxon>Ecdysozoa</taxon>
        <taxon>Nematoda</taxon>
        <taxon>Chromadorea</taxon>
        <taxon>Rhabditida</taxon>
        <taxon>Rhabditina</taxon>
        <taxon>Diplogasteromorpha</taxon>
        <taxon>Diplogasteroidea</taxon>
        <taxon>Neodiplogasteridae</taxon>
        <taxon>Pristionchus</taxon>
    </lineage>
</organism>
<dbReference type="SMART" id="SM00228">
    <property type="entry name" value="PDZ"/>
    <property type="match status" value="1"/>
</dbReference>
<gene>
    <name evidence="9" type="primary">WBGene00104667</name>
</gene>
<keyword evidence="2" id="KW-0805">Transcription regulation</keyword>
<dbReference type="Gene3D" id="1.10.260.40">
    <property type="entry name" value="lambda repressor-like DNA-binding domains"/>
    <property type="match status" value="1"/>
</dbReference>
<keyword evidence="5" id="KW-0804">Transcription</keyword>
<dbReference type="InterPro" id="IPR036034">
    <property type="entry name" value="PDZ_sf"/>
</dbReference>
<dbReference type="PANTHER" id="PTHR14063">
    <property type="entry name" value="PROTEIN LIN-7 HOMOLOG"/>
    <property type="match status" value="1"/>
</dbReference>
<dbReference type="GO" id="GO:0016323">
    <property type="term" value="C:basolateral plasma membrane"/>
    <property type="evidence" value="ECO:0000318"/>
    <property type="project" value="GO_Central"/>
</dbReference>
<reference evidence="10" key="1">
    <citation type="journal article" date="2008" name="Nat. Genet.">
        <title>The Pristionchus pacificus genome provides a unique perspective on nematode lifestyle and parasitism.</title>
        <authorList>
            <person name="Dieterich C."/>
            <person name="Clifton S.W."/>
            <person name="Schuster L.N."/>
            <person name="Chinwalla A."/>
            <person name="Delehaunty K."/>
            <person name="Dinkelacker I."/>
            <person name="Fulton L."/>
            <person name="Fulton R."/>
            <person name="Godfrey J."/>
            <person name="Minx P."/>
            <person name="Mitreva M."/>
            <person name="Roeseler W."/>
            <person name="Tian H."/>
            <person name="Witte H."/>
            <person name="Yang S.P."/>
            <person name="Wilson R.K."/>
            <person name="Sommer R.J."/>
        </authorList>
    </citation>
    <scope>NUCLEOTIDE SEQUENCE [LARGE SCALE GENOMIC DNA]</scope>
    <source>
        <strain evidence="10">PS312</strain>
    </source>
</reference>
<evidence type="ECO:0000313" key="10">
    <source>
        <dbReference type="Proteomes" id="UP000005239"/>
    </source>
</evidence>
<dbReference type="GO" id="GO:0007269">
    <property type="term" value="P:neurotransmitter secretion"/>
    <property type="evidence" value="ECO:0000318"/>
    <property type="project" value="GO_Central"/>
</dbReference>
<name>A0A2A6BAF4_PRIPA</name>
<feature type="coiled-coil region" evidence="7">
    <location>
        <begin position="179"/>
        <end position="213"/>
    </location>
</feature>
<dbReference type="GO" id="GO:0030674">
    <property type="term" value="F:protein-macromolecule adaptor activity"/>
    <property type="evidence" value="ECO:0000318"/>
    <property type="project" value="GO_Central"/>
</dbReference>
<dbReference type="InterPro" id="IPR010982">
    <property type="entry name" value="Lambda_DNA-bd_dom_sf"/>
</dbReference>
<dbReference type="GO" id="GO:0005911">
    <property type="term" value="C:cell-cell junction"/>
    <property type="evidence" value="ECO:0000318"/>
    <property type="project" value="GO_Central"/>
</dbReference>
<evidence type="ECO:0000256" key="7">
    <source>
        <dbReference type="SAM" id="Coils"/>
    </source>
</evidence>
<feature type="coiled-coil region" evidence="7">
    <location>
        <begin position="416"/>
        <end position="443"/>
    </location>
</feature>
<dbReference type="Gene3D" id="2.30.42.10">
    <property type="match status" value="1"/>
</dbReference>
<evidence type="ECO:0000256" key="4">
    <source>
        <dbReference type="ARBA" id="ARBA00023155"/>
    </source>
</evidence>
<evidence type="ECO:0000256" key="6">
    <source>
        <dbReference type="ARBA" id="ARBA00023242"/>
    </source>
</evidence>
<dbReference type="AlphaFoldDB" id="A0A2A6BAF4"/>
<comment type="subcellular location">
    <subcellularLocation>
        <location evidence="1">Nucleus</location>
    </subcellularLocation>
</comment>
<feature type="compositionally biased region" description="Low complexity" evidence="8">
    <location>
        <begin position="617"/>
        <end position="634"/>
    </location>
</feature>
<keyword evidence="3" id="KW-0238">DNA-binding</keyword>
<dbReference type="EnsemblMetazoa" id="PPA15113.1">
    <property type="protein sequence ID" value="PPA15113.1"/>
    <property type="gene ID" value="WBGene00104667"/>
</dbReference>
<keyword evidence="6" id="KW-0539">Nucleus</keyword>
<dbReference type="PROSITE" id="PS50106">
    <property type="entry name" value="PDZ"/>
    <property type="match status" value="1"/>
</dbReference>
<dbReference type="InterPro" id="IPR003350">
    <property type="entry name" value="CUT_dom"/>
</dbReference>
<keyword evidence="10" id="KW-1185">Reference proteome</keyword>
<evidence type="ECO:0000256" key="5">
    <source>
        <dbReference type="ARBA" id="ARBA00023163"/>
    </source>
</evidence>
<dbReference type="Pfam" id="PF00595">
    <property type="entry name" value="PDZ"/>
    <property type="match status" value="1"/>
</dbReference>
<dbReference type="GO" id="GO:0005634">
    <property type="term" value="C:nucleus"/>
    <property type="evidence" value="ECO:0007669"/>
    <property type="project" value="UniProtKB-SubCell"/>
</dbReference>
<dbReference type="GO" id="GO:0046931">
    <property type="term" value="P:pore complex assembly"/>
    <property type="evidence" value="ECO:0000318"/>
    <property type="project" value="GO_Central"/>
</dbReference>
<evidence type="ECO:0000256" key="1">
    <source>
        <dbReference type="ARBA" id="ARBA00004123"/>
    </source>
</evidence>
<dbReference type="GO" id="GO:0003677">
    <property type="term" value="F:DNA binding"/>
    <property type="evidence" value="ECO:0007669"/>
    <property type="project" value="UniProtKB-KW"/>
</dbReference>
<dbReference type="SUPFAM" id="SSF47413">
    <property type="entry name" value="lambda repressor-like DNA-binding domains"/>
    <property type="match status" value="1"/>
</dbReference>
<dbReference type="SUPFAM" id="SSF50156">
    <property type="entry name" value="PDZ domain-like"/>
    <property type="match status" value="1"/>
</dbReference>
<dbReference type="PROSITE" id="PS51042">
    <property type="entry name" value="CUT"/>
    <property type="match status" value="1"/>
</dbReference>
<protein>
    <submittedName>
        <fullName evidence="9">PDZ domain-containing protein</fullName>
    </submittedName>
</protein>
<dbReference type="GO" id="GO:0098793">
    <property type="term" value="C:presynapse"/>
    <property type="evidence" value="ECO:0007669"/>
    <property type="project" value="GOC"/>
</dbReference>
<dbReference type="SMART" id="SM01109">
    <property type="entry name" value="CUT"/>
    <property type="match status" value="1"/>
</dbReference>
<evidence type="ECO:0000256" key="3">
    <source>
        <dbReference type="ARBA" id="ARBA00023125"/>
    </source>
</evidence>
<dbReference type="InterPro" id="IPR051109">
    <property type="entry name" value="MAM_complex_regulator"/>
</dbReference>
<accession>A0A2A6BAF4</accession>
<sequence>MSLNPSLSDDEADFALIDNVAQHSLEETRILVGSAPSQKPVSMEELNAPALFEKVKDYLATNYISQKDFGKHVLGLNELATSYLFTSPKALTSHTPKQWELCEKMKTWMEDCQEEVNAVNKKIAERYQIAYWRPFPFEEKEETIQSLKKKKEINDQDLLALRKKLFAYAQSEYQYSAMNEGLRNLTKTLEDRNQKLNDQIQNNDKTILDLTKKLLTADHSREDQLWVKNEEVDQMKVDMELERENYRTMKIVLEEEISSLKEMLLKNMEEAERDTDDQLTMKNHELHQLKMELELKEEKHQKLRGEIHERDEIIFILEKLLIEANNDRENQLWVKNEEVQQIKMAMELKDEEMLNLKKQLLEAEFSREDQLWGKNEELVQMKYEEVAAMKESNMMKLVMESDRDREEQLWVKNEELMEMRMNVEIKDQQIKELQDEVVKLRKGDTKLMEDNKVNVENAQFEATKKANRAAFAKYYKNSMKRTFEDNQNQDSVLACLLLNVLLPLLCLYVPQEMKSYVHVLSIICLLAINFFDDQADFTRILAYLGSLGASIYMPYSSQNQFYPLLLLKFFLALIYAWILKNDAIGTAKNIRFFLERASGLDMCSDERPASADDDVEPTISTPTSESSTAPTTAPFEPRTVSITKKINEELGLIVQICPESKSFFVKYIVPRGLSECPYGITIGDEILTVNGVSLKGASIEFAKSLVSAVEGSIRVELRNTSNQGYYQLECAYYL</sequence>
<dbReference type="Pfam" id="PF02376">
    <property type="entry name" value="CUT"/>
    <property type="match status" value="1"/>
</dbReference>
<keyword evidence="7" id="KW-0175">Coiled coil</keyword>